<keyword evidence="2" id="KW-1185">Reference proteome</keyword>
<gene>
    <name evidence="1" type="ORF">SAMN06265222_107230</name>
</gene>
<evidence type="ECO:0000313" key="2">
    <source>
        <dbReference type="Proteomes" id="UP001158067"/>
    </source>
</evidence>
<dbReference type="Proteomes" id="UP001158067">
    <property type="component" value="Unassembled WGS sequence"/>
</dbReference>
<proteinExistence type="predicted"/>
<protein>
    <submittedName>
        <fullName evidence="1">Uncharacterized protein</fullName>
    </submittedName>
</protein>
<comment type="caution">
    <text evidence="1">The sequence shown here is derived from an EMBL/GenBank/DDBJ whole genome shotgun (WGS) entry which is preliminary data.</text>
</comment>
<organism evidence="1 2">
    <name type="scientific">Neorhodopirellula lusitana</name>
    <dbReference type="NCBI Taxonomy" id="445327"/>
    <lineage>
        <taxon>Bacteria</taxon>
        <taxon>Pseudomonadati</taxon>
        <taxon>Planctomycetota</taxon>
        <taxon>Planctomycetia</taxon>
        <taxon>Pirellulales</taxon>
        <taxon>Pirellulaceae</taxon>
        <taxon>Neorhodopirellula</taxon>
    </lineage>
</organism>
<accession>A0ABY1Q7K0</accession>
<dbReference type="EMBL" id="FXUG01000007">
    <property type="protein sequence ID" value="SMP62095.1"/>
    <property type="molecule type" value="Genomic_DNA"/>
</dbReference>
<sequence length="109" mass="12380">MNFHRPIRVLIFWSRISGYMAASWKRLERFDDIDLIVVAWSVSAANDNVAFDESIVDGLDCHLYPPNVVPVPELQQLGNRIGPDIVVVPGWIHSNHRKLASELKLRCAC</sequence>
<dbReference type="RefSeq" id="WP_283433295.1">
    <property type="nucleotide sequence ID" value="NZ_FXUG01000007.1"/>
</dbReference>
<reference evidence="1 2" key="1">
    <citation type="submission" date="2017-05" db="EMBL/GenBank/DDBJ databases">
        <authorList>
            <person name="Varghese N."/>
            <person name="Submissions S."/>
        </authorList>
    </citation>
    <scope>NUCLEOTIDE SEQUENCE [LARGE SCALE GENOMIC DNA]</scope>
    <source>
        <strain evidence="1 2">DSM 25457</strain>
    </source>
</reference>
<evidence type="ECO:0000313" key="1">
    <source>
        <dbReference type="EMBL" id="SMP62095.1"/>
    </source>
</evidence>
<name>A0ABY1Q7K0_9BACT</name>